<proteinExistence type="predicted"/>
<name>A0A0H1RGE6_9HYPH</name>
<dbReference type="STRING" id="1225564.AA309_05810"/>
<dbReference type="Pfam" id="PF07813">
    <property type="entry name" value="LTXXQ"/>
    <property type="match status" value="1"/>
</dbReference>
<organism evidence="1 2">
    <name type="scientific">Microvirga vignae</name>
    <dbReference type="NCBI Taxonomy" id="1225564"/>
    <lineage>
        <taxon>Bacteria</taxon>
        <taxon>Pseudomonadati</taxon>
        <taxon>Pseudomonadota</taxon>
        <taxon>Alphaproteobacteria</taxon>
        <taxon>Hyphomicrobiales</taxon>
        <taxon>Methylobacteriaceae</taxon>
        <taxon>Microvirga</taxon>
    </lineage>
</organism>
<keyword evidence="2" id="KW-1185">Reference proteome</keyword>
<sequence length="161" mass="18200">MQAMPQAGTDMMHDRMMGRFSAEDMSAFADAHIAALRAGLRLSAEQEKLWPPVEDALRSLARLHMAHMQVMRQNRGMMRTDPVGTLRAMADHMSQGANAMRKLADAAAPLYATLDEAQKRRLHVLIRFMPRAMMGRGMMGPGRRAMMRDWDDDDDDGQDNR</sequence>
<dbReference type="GO" id="GO:0042597">
    <property type="term" value="C:periplasmic space"/>
    <property type="evidence" value="ECO:0007669"/>
    <property type="project" value="InterPro"/>
</dbReference>
<comment type="caution">
    <text evidence="1">The sequence shown here is derived from an EMBL/GenBank/DDBJ whole genome shotgun (WGS) entry which is preliminary data.</text>
</comment>
<gene>
    <name evidence="1" type="ORF">AA309_05810</name>
</gene>
<dbReference type="AlphaFoldDB" id="A0A0H1RGE6"/>
<dbReference type="InterPro" id="IPR012899">
    <property type="entry name" value="LTXXQ"/>
</dbReference>
<evidence type="ECO:0000313" key="1">
    <source>
        <dbReference type="EMBL" id="KLK94154.1"/>
    </source>
</evidence>
<accession>A0A0H1RGE6</accession>
<evidence type="ECO:0008006" key="3">
    <source>
        <dbReference type="Google" id="ProtNLM"/>
    </source>
</evidence>
<dbReference type="RefSeq" id="WP_047188205.1">
    <property type="nucleotide sequence ID" value="NZ_LCYG01000016.1"/>
</dbReference>
<reference evidence="1 2" key="1">
    <citation type="submission" date="2015-05" db="EMBL/GenBank/DDBJ databases">
        <title>Draft genome sequence of Microvirga vignae strain BR3299, a novel nitrogen fixing bacteria isolated from Brazil semi-aired region.</title>
        <authorList>
            <person name="Zilli J.E."/>
            <person name="Passos S.R."/>
            <person name="Leite J."/>
            <person name="Baldani J.I."/>
            <person name="Xavier G.R."/>
            <person name="Rumjaneck N.G."/>
            <person name="Simoes-Araujo J.L."/>
        </authorList>
    </citation>
    <scope>NUCLEOTIDE SEQUENCE [LARGE SCALE GENOMIC DNA]</scope>
    <source>
        <strain evidence="1 2">BR3299</strain>
    </source>
</reference>
<dbReference type="PATRIC" id="fig|1225564.3.peg.1631"/>
<evidence type="ECO:0000313" key="2">
    <source>
        <dbReference type="Proteomes" id="UP000035489"/>
    </source>
</evidence>
<dbReference type="Proteomes" id="UP000035489">
    <property type="component" value="Unassembled WGS sequence"/>
</dbReference>
<dbReference type="EMBL" id="LCYG01000016">
    <property type="protein sequence ID" value="KLK94154.1"/>
    <property type="molecule type" value="Genomic_DNA"/>
</dbReference>
<protein>
    <recommendedName>
        <fullName evidence="3">LTXXQ motif family protein</fullName>
    </recommendedName>
</protein>